<evidence type="ECO:0000256" key="1">
    <source>
        <dbReference type="ARBA" id="ARBA00010923"/>
    </source>
</evidence>
<dbReference type="CDD" id="cd17253">
    <property type="entry name" value="RMtype1_S_Eco933I-TRD2-CR2_like"/>
    <property type="match status" value="1"/>
</dbReference>
<gene>
    <name evidence="5" type="primary">hsdS1</name>
    <name evidence="5" type="ordered locus">HRM2_14700</name>
</gene>
<dbReference type="HOGENOM" id="CLU_021095_10_1_7"/>
<protein>
    <submittedName>
        <fullName evidence="5">HsdS1</fullName>
        <ecNumber evidence="5">3.1.21.3</ecNumber>
    </submittedName>
</protein>
<feature type="domain" description="Type I restriction modification DNA specificity" evidence="4">
    <location>
        <begin position="194"/>
        <end position="374"/>
    </location>
</feature>
<dbReference type="GO" id="GO:0003677">
    <property type="term" value="F:DNA binding"/>
    <property type="evidence" value="ECO:0007669"/>
    <property type="project" value="UniProtKB-KW"/>
</dbReference>
<comment type="similarity">
    <text evidence="1">Belongs to the type-I restriction system S methylase family.</text>
</comment>
<dbReference type="eggNOG" id="COG0732">
    <property type="taxonomic scope" value="Bacteria"/>
</dbReference>
<keyword evidence="2" id="KW-0680">Restriction system</keyword>
<dbReference type="STRING" id="177437.HRM2_14700"/>
<dbReference type="OrthoDB" id="5363772at2"/>
<dbReference type="InterPro" id="IPR044946">
    <property type="entry name" value="Restrct_endonuc_typeI_TRD_sf"/>
</dbReference>
<dbReference type="PANTHER" id="PTHR30408:SF12">
    <property type="entry name" value="TYPE I RESTRICTION ENZYME MJAVIII SPECIFICITY SUBUNIT"/>
    <property type="match status" value="1"/>
</dbReference>
<reference evidence="5 6" key="1">
    <citation type="journal article" date="2009" name="Environ. Microbiol.">
        <title>Genome sequence of Desulfobacterium autotrophicum HRM2, a marine sulfate reducer oxidizing organic carbon completely to carbon dioxide.</title>
        <authorList>
            <person name="Strittmatter A.W."/>
            <person name="Liesegang H."/>
            <person name="Rabus R."/>
            <person name="Decker I."/>
            <person name="Amann J."/>
            <person name="Andres S."/>
            <person name="Henne A."/>
            <person name="Fricke W.F."/>
            <person name="Martinez-Arias R."/>
            <person name="Bartels D."/>
            <person name="Goesmann A."/>
            <person name="Krause L."/>
            <person name="Puehler A."/>
            <person name="Klenk H.P."/>
            <person name="Richter M."/>
            <person name="Schuler M."/>
            <person name="Gloeckner F.O."/>
            <person name="Meyerdierks A."/>
            <person name="Gottschalk G."/>
            <person name="Amann R."/>
        </authorList>
    </citation>
    <scope>NUCLEOTIDE SEQUENCE [LARGE SCALE GENOMIC DNA]</scope>
    <source>
        <strain evidence="6">ATCC 43914 / DSM 3382 / HRM2</strain>
    </source>
</reference>
<evidence type="ECO:0000256" key="2">
    <source>
        <dbReference type="ARBA" id="ARBA00022747"/>
    </source>
</evidence>
<accession>C0Q9L5</accession>
<dbReference type="Pfam" id="PF01420">
    <property type="entry name" value="Methylase_S"/>
    <property type="match status" value="2"/>
</dbReference>
<dbReference type="EC" id="3.1.21.3" evidence="5"/>
<name>C0Q9L5_DESAH</name>
<dbReference type="CDD" id="cd17515">
    <property type="entry name" value="RMtype1_S_MjaORF132P_Sau1132ORF3780P-TRD1-CR1_like"/>
    <property type="match status" value="1"/>
</dbReference>
<keyword evidence="5" id="KW-0378">Hydrolase</keyword>
<evidence type="ECO:0000313" key="5">
    <source>
        <dbReference type="EMBL" id="ACN14579.1"/>
    </source>
</evidence>
<evidence type="ECO:0000256" key="3">
    <source>
        <dbReference type="ARBA" id="ARBA00023125"/>
    </source>
</evidence>
<dbReference type="PANTHER" id="PTHR30408">
    <property type="entry name" value="TYPE-1 RESTRICTION ENZYME ECOKI SPECIFICITY PROTEIN"/>
    <property type="match status" value="1"/>
</dbReference>
<evidence type="ECO:0000259" key="4">
    <source>
        <dbReference type="Pfam" id="PF01420"/>
    </source>
</evidence>
<dbReference type="GO" id="GO:0009307">
    <property type="term" value="P:DNA restriction-modification system"/>
    <property type="evidence" value="ECO:0007669"/>
    <property type="project" value="UniProtKB-KW"/>
</dbReference>
<dbReference type="EMBL" id="CP001087">
    <property type="protein sequence ID" value="ACN14579.1"/>
    <property type="molecule type" value="Genomic_DNA"/>
</dbReference>
<keyword evidence="6" id="KW-1185">Reference proteome</keyword>
<dbReference type="REBASE" id="20390">
    <property type="entry name" value="S.DauHRMORF14690P"/>
</dbReference>
<dbReference type="SUPFAM" id="SSF116734">
    <property type="entry name" value="DNA methylase specificity domain"/>
    <property type="match status" value="2"/>
</dbReference>
<feature type="domain" description="Type I restriction modification DNA specificity" evidence="4">
    <location>
        <begin position="2"/>
        <end position="173"/>
    </location>
</feature>
<dbReference type="RefSeq" id="WP_015903366.1">
    <property type="nucleotide sequence ID" value="NC_012108.1"/>
</dbReference>
<organism evidence="5 6">
    <name type="scientific">Desulforapulum autotrophicum (strain ATCC 43914 / DSM 3382 / VKM B-1955 / HRM2)</name>
    <name type="common">Desulfobacterium autotrophicum</name>
    <dbReference type="NCBI Taxonomy" id="177437"/>
    <lineage>
        <taxon>Bacteria</taxon>
        <taxon>Pseudomonadati</taxon>
        <taxon>Thermodesulfobacteriota</taxon>
        <taxon>Desulfobacteria</taxon>
        <taxon>Desulfobacterales</taxon>
        <taxon>Desulfobacteraceae</taxon>
        <taxon>Desulforapulum</taxon>
    </lineage>
</organism>
<dbReference type="Proteomes" id="UP000000442">
    <property type="component" value="Chromosome"/>
</dbReference>
<proteinExistence type="inferred from homology"/>
<dbReference type="Gene3D" id="3.90.220.20">
    <property type="entry name" value="DNA methylase specificity domains"/>
    <property type="match status" value="2"/>
</dbReference>
<dbReference type="InterPro" id="IPR052021">
    <property type="entry name" value="Type-I_RS_S_subunit"/>
</dbReference>
<dbReference type="GO" id="GO:0009035">
    <property type="term" value="F:type I site-specific deoxyribonuclease activity"/>
    <property type="evidence" value="ECO:0007669"/>
    <property type="project" value="UniProtKB-EC"/>
</dbReference>
<sequence length="393" mass="43861">MNYEKISISDFCKTGSGGTPSRRNLEFYKGSIPWIKSGELKEDIIYDSEEKISAEAIENSSAKIISNKAILVAMYGATIGRVAMLGVDAATNQAICNIIPDSKRADNRYLFYALQNAVPVLLSRKVGGGQPNISQTIIKDTKIPLPPIKEQKRIAAILDKADAIRRKREKAIELADEFLKSVFLYMFGDPVTNPKGWPEYKLSEISELKSGVTKGRKLDGKKTIAVPYMRVANVQDGHIIIDDLKEIEVLETDVEKFQLNVGDLLLTEGGDPDKLGRGAVWKGEINPCIHQNHIFRVRPDEKRILPEYLSKQIGSARGKRYFLSSAKQTTGVASINMTQLKNFSALVPPMSLQKEFCEIAAKLESIKNKMIDKLTNQEHLFNSLTQRAFRGDL</sequence>
<evidence type="ECO:0000313" key="6">
    <source>
        <dbReference type="Proteomes" id="UP000000442"/>
    </source>
</evidence>
<dbReference type="InterPro" id="IPR000055">
    <property type="entry name" value="Restrct_endonuc_typeI_TRD"/>
</dbReference>
<keyword evidence="3" id="KW-0238">DNA-binding</keyword>
<dbReference type="KEGG" id="dat:HRM2_14700"/>
<dbReference type="AlphaFoldDB" id="C0Q9L5"/>